<proteinExistence type="predicted"/>
<dbReference type="FunFam" id="2.60.40.4100:FF:000002">
    <property type="entry name" value="Zona pellucida sperm-binding protein 3"/>
    <property type="match status" value="1"/>
</dbReference>
<comment type="caution">
    <text evidence="3">The sequence shown here is derived from an EMBL/GenBank/DDBJ whole genome shotgun (WGS) entry which is preliminary data.</text>
</comment>
<keyword evidence="4" id="KW-1185">Reference proteome</keyword>
<accession>A0ABD0RIW6</accession>
<gene>
    <name evidence="3" type="ORF">M9458_006312</name>
</gene>
<reference evidence="3 4" key="1">
    <citation type="submission" date="2024-05" db="EMBL/GenBank/DDBJ databases">
        <title>Genome sequencing and assembly of Indian major carp, Cirrhinus mrigala (Hamilton, 1822).</title>
        <authorList>
            <person name="Mohindra V."/>
            <person name="Chowdhury L.M."/>
            <person name="Lal K."/>
            <person name="Jena J.K."/>
        </authorList>
    </citation>
    <scope>NUCLEOTIDE SEQUENCE [LARGE SCALE GENOMIC DNA]</scope>
    <source>
        <strain evidence="3">CM1030</strain>
        <tissue evidence="3">Blood</tissue>
    </source>
</reference>
<evidence type="ECO:0000313" key="4">
    <source>
        <dbReference type="Proteomes" id="UP001529510"/>
    </source>
</evidence>
<organism evidence="3 4">
    <name type="scientific">Cirrhinus mrigala</name>
    <name type="common">Mrigala</name>
    <dbReference type="NCBI Taxonomy" id="683832"/>
    <lineage>
        <taxon>Eukaryota</taxon>
        <taxon>Metazoa</taxon>
        <taxon>Chordata</taxon>
        <taxon>Craniata</taxon>
        <taxon>Vertebrata</taxon>
        <taxon>Euteleostomi</taxon>
        <taxon>Actinopterygii</taxon>
        <taxon>Neopterygii</taxon>
        <taxon>Teleostei</taxon>
        <taxon>Ostariophysi</taxon>
        <taxon>Cypriniformes</taxon>
        <taxon>Cyprinidae</taxon>
        <taxon>Labeoninae</taxon>
        <taxon>Labeonini</taxon>
        <taxon>Cirrhinus</taxon>
    </lineage>
</organism>
<dbReference type="EMBL" id="JAMKFB020000003">
    <property type="protein sequence ID" value="KAL0197772.1"/>
    <property type="molecule type" value="Genomic_DNA"/>
</dbReference>
<dbReference type="InterPro" id="IPR001507">
    <property type="entry name" value="ZP_dom"/>
</dbReference>
<dbReference type="InterPro" id="IPR055355">
    <property type="entry name" value="ZP-C"/>
</dbReference>
<dbReference type="InterPro" id="IPR042235">
    <property type="entry name" value="ZP-C_dom"/>
</dbReference>
<protein>
    <recommendedName>
        <fullName evidence="2">ZP domain-containing protein</fullName>
    </recommendedName>
</protein>
<feature type="domain" description="ZP" evidence="2">
    <location>
        <begin position="1"/>
        <end position="95"/>
    </location>
</feature>
<feature type="non-terminal residue" evidence="3">
    <location>
        <position position="1"/>
    </location>
</feature>
<feature type="non-terminal residue" evidence="3">
    <location>
        <position position="95"/>
    </location>
</feature>
<dbReference type="Pfam" id="PF00100">
    <property type="entry name" value="Zona_pellucida"/>
    <property type="match status" value="1"/>
</dbReference>
<keyword evidence="1" id="KW-1015">Disulfide bond</keyword>
<evidence type="ECO:0000256" key="1">
    <source>
        <dbReference type="ARBA" id="ARBA00023157"/>
    </source>
</evidence>
<evidence type="ECO:0000313" key="3">
    <source>
        <dbReference type="EMBL" id="KAL0197772.1"/>
    </source>
</evidence>
<evidence type="ECO:0000259" key="2">
    <source>
        <dbReference type="PROSITE" id="PS51034"/>
    </source>
</evidence>
<dbReference type="AlphaFoldDB" id="A0ABD0RIW6"/>
<sequence>FERPSNQYYLGDFINIEASVRSYNHVPLRVFVDSCVATSVPDTNAIPRYAFIENNGCLVDAKLTGSGSRFMQRTQIDKLQFQLEAFRFQQEISGF</sequence>
<name>A0ABD0RIW6_CIRMR</name>
<dbReference type="PANTHER" id="PTHR11576">
    <property type="entry name" value="ZONA PELLUCIDA SPERM-BINDING PROTEIN 3"/>
    <property type="match status" value="1"/>
</dbReference>
<dbReference type="Proteomes" id="UP001529510">
    <property type="component" value="Unassembled WGS sequence"/>
</dbReference>
<dbReference type="PROSITE" id="PS51034">
    <property type="entry name" value="ZP_2"/>
    <property type="match status" value="1"/>
</dbReference>
<dbReference type="PANTHER" id="PTHR11576:SF2">
    <property type="entry name" value="ZONA PELLUCIDA SPERM-BINDING PROTEIN 3"/>
    <property type="match status" value="1"/>
</dbReference>
<dbReference type="Gene3D" id="2.60.40.4100">
    <property type="entry name" value="Zona pellucida, ZP-C domain"/>
    <property type="match status" value="1"/>
</dbReference>